<dbReference type="AlphaFoldDB" id="A0A150R6U9"/>
<dbReference type="InterPro" id="IPR027417">
    <property type="entry name" value="P-loop_NTPase"/>
</dbReference>
<proteinExistence type="predicted"/>
<accession>A0A150R6U9</accession>
<name>A0A150R6U9_SORCE</name>
<evidence type="ECO:0008006" key="3">
    <source>
        <dbReference type="Google" id="ProtNLM"/>
    </source>
</evidence>
<gene>
    <name evidence="1" type="ORF">BE17_19270</name>
</gene>
<evidence type="ECO:0000313" key="2">
    <source>
        <dbReference type="Proteomes" id="UP000075635"/>
    </source>
</evidence>
<reference evidence="1 2" key="1">
    <citation type="submission" date="2014-02" db="EMBL/GenBank/DDBJ databases">
        <title>The small core and large imbalanced accessory genome model reveals a collaborative survival strategy of Sorangium cellulosum strains in nature.</title>
        <authorList>
            <person name="Han K."/>
            <person name="Peng R."/>
            <person name="Blom J."/>
            <person name="Li Y.-Z."/>
        </authorList>
    </citation>
    <scope>NUCLEOTIDE SEQUENCE [LARGE SCALE GENOMIC DNA]</scope>
    <source>
        <strain evidence="1 2">So0011-07</strain>
    </source>
</reference>
<comment type="caution">
    <text evidence="1">The sequence shown here is derived from an EMBL/GenBank/DDBJ whole genome shotgun (WGS) entry which is preliminary data.</text>
</comment>
<evidence type="ECO:0000313" key="1">
    <source>
        <dbReference type="EMBL" id="KYF75994.1"/>
    </source>
</evidence>
<organism evidence="1 2">
    <name type="scientific">Sorangium cellulosum</name>
    <name type="common">Polyangium cellulosum</name>
    <dbReference type="NCBI Taxonomy" id="56"/>
    <lineage>
        <taxon>Bacteria</taxon>
        <taxon>Pseudomonadati</taxon>
        <taxon>Myxococcota</taxon>
        <taxon>Polyangia</taxon>
        <taxon>Polyangiales</taxon>
        <taxon>Polyangiaceae</taxon>
        <taxon>Sorangium</taxon>
    </lineage>
</organism>
<dbReference type="EMBL" id="JEMB01003063">
    <property type="protein sequence ID" value="KYF75994.1"/>
    <property type="molecule type" value="Genomic_DNA"/>
</dbReference>
<dbReference type="Proteomes" id="UP000075635">
    <property type="component" value="Unassembled WGS sequence"/>
</dbReference>
<protein>
    <recommendedName>
        <fullName evidence="3">Orc1-like AAA ATPase domain-containing protein</fullName>
    </recommendedName>
</protein>
<sequence>MDRTTRRKYYNLCNPEEALDPSDARCVDVDALAGGARGVRWAATLAQGIELADRPVCELFTGLPGAGVTTELLRVAARLRDEQGANLLVVHIDAHEVLDLSRPIETPEVLLAILQRTEEAVTAASGAPSKERLRRLKKWLAPAAPEGGWAADERPAESLRASPDARARFRARVDPELSRFVDEVRDELVLLNEQARRSGRSGVVVFLDGLEKLRGMSTNRREVLDSAERVLVRGAPVTTLPVHVVLTTPPGLVLRLDRPVRFLPMIAVAGRDGRRNEQGYAAALEIVRRRVPDEVLDDIFGTEARAGHIDQMIDASAGSPRELVRLLQDSIAAQPLREAEFRRSLAEVGEAQLSLVPETAIPLLSRIRRTKALAPAGPDERELLERLLSDGVLLRYQQDGDAWVDVLPAVRRLPGVSPAR</sequence>
<dbReference type="SUPFAM" id="SSF52540">
    <property type="entry name" value="P-loop containing nucleoside triphosphate hydrolases"/>
    <property type="match status" value="1"/>
</dbReference>